<organism evidence="1 2">
    <name type="scientific">Lindgomyces ingoldianus</name>
    <dbReference type="NCBI Taxonomy" id="673940"/>
    <lineage>
        <taxon>Eukaryota</taxon>
        <taxon>Fungi</taxon>
        <taxon>Dikarya</taxon>
        <taxon>Ascomycota</taxon>
        <taxon>Pezizomycotina</taxon>
        <taxon>Dothideomycetes</taxon>
        <taxon>Pleosporomycetidae</taxon>
        <taxon>Pleosporales</taxon>
        <taxon>Lindgomycetaceae</taxon>
        <taxon>Lindgomyces</taxon>
    </lineage>
</organism>
<evidence type="ECO:0000313" key="2">
    <source>
        <dbReference type="Proteomes" id="UP000799755"/>
    </source>
</evidence>
<accession>A0ACB6QDY3</accession>
<reference evidence="1" key="1">
    <citation type="journal article" date="2020" name="Stud. Mycol.">
        <title>101 Dothideomycetes genomes: a test case for predicting lifestyles and emergence of pathogens.</title>
        <authorList>
            <person name="Haridas S."/>
            <person name="Albert R."/>
            <person name="Binder M."/>
            <person name="Bloem J."/>
            <person name="Labutti K."/>
            <person name="Salamov A."/>
            <person name="Andreopoulos B."/>
            <person name="Baker S."/>
            <person name="Barry K."/>
            <person name="Bills G."/>
            <person name="Bluhm B."/>
            <person name="Cannon C."/>
            <person name="Castanera R."/>
            <person name="Culley D."/>
            <person name="Daum C."/>
            <person name="Ezra D."/>
            <person name="Gonzalez J."/>
            <person name="Henrissat B."/>
            <person name="Kuo A."/>
            <person name="Liang C."/>
            <person name="Lipzen A."/>
            <person name="Lutzoni F."/>
            <person name="Magnuson J."/>
            <person name="Mondo S."/>
            <person name="Nolan M."/>
            <person name="Ohm R."/>
            <person name="Pangilinan J."/>
            <person name="Park H.-J."/>
            <person name="Ramirez L."/>
            <person name="Alfaro M."/>
            <person name="Sun H."/>
            <person name="Tritt A."/>
            <person name="Yoshinaga Y."/>
            <person name="Zwiers L.-H."/>
            <person name="Turgeon B."/>
            <person name="Goodwin S."/>
            <person name="Spatafora J."/>
            <person name="Crous P."/>
            <person name="Grigoriev I."/>
        </authorList>
    </citation>
    <scope>NUCLEOTIDE SEQUENCE</scope>
    <source>
        <strain evidence="1">ATCC 200398</strain>
    </source>
</reference>
<gene>
    <name evidence="1" type="ORF">BDR25DRAFT_360880</name>
</gene>
<comment type="caution">
    <text evidence="1">The sequence shown here is derived from an EMBL/GenBank/DDBJ whole genome shotgun (WGS) entry which is preliminary data.</text>
</comment>
<dbReference type="Proteomes" id="UP000799755">
    <property type="component" value="Unassembled WGS sequence"/>
</dbReference>
<protein>
    <submittedName>
        <fullName evidence="1">Uncharacterized protein</fullName>
    </submittedName>
</protein>
<dbReference type="EMBL" id="MU003531">
    <property type="protein sequence ID" value="KAF2465239.1"/>
    <property type="molecule type" value="Genomic_DNA"/>
</dbReference>
<proteinExistence type="predicted"/>
<sequence length="268" mass="29899">MLVLLFVFVPGIGRGVVERVHPSFNSADNLISPYLLPPLRPISCILLLAIWRWGAIREREEGLEAGMREEFDLYALWRDISGLGGSPGSGGGGFASRIVRKDIGRRLKDNMIEIRLDLTRSSSKQYMRISNSNSGSGSGLHWRRSSWEWTGKGDAPDILVMIREAPPNGEFSEKSTQIRYSFSFPDRLSLSIRYPMSAAPTANQVTLTEYDLITPAKKRHNLARVSKHTNSLQYQHETHEIKITASVPPTGPVYLNGTKKGFPGVVFT</sequence>
<name>A0ACB6QDY3_9PLEO</name>
<keyword evidence="2" id="KW-1185">Reference proteome</keyword>
<evidence type="ECO:0000313" key="1">
    <source>
        <dbReference type="EMBL" id="KAF2465239.1"/>
    </source>
</evidence>